<keyword evidence="2" id="KW-0812">Transmembrane</keyword>
<keyword evidence="4" id="KW-1185">Reference proteome</keyword>
<evidence type="ECO:0000256" key="1">
    <source>
        <dbReference type="SAM" id="MobiDB-lite"/>
    </source>
</evidence>
<feature type="compositionally biased region" description="Low complexity" evidence="1">
    <location>
        <begin position="46"/>
        <end position="60"/>
    </location>
</feature>
<sequence length="315" mass="32425">MQRKAYAPRREAAPARGIRPRASMVYVPVLVAGLLAALATGCTDDSGAKGPAGDAKPGSGTQAAAQPGKYRTLLEPCGSVGRSTLRDLLPGVTGLPETQQRKALRGSAASTFDTDRRVGCGWRADSPDASHTLSLDFERVVSYDPAVSDSDRAQEVFLKKYPTALRPASTPSGTAGTGSATAGPAGANETAQTIRTEETSPSSTSSQSPSDSSSSGPPESTEGTDEGLESDPADLEPRILDDLGDAAFINDTLTPAGAGSTAQRRTVSVAFRTSNVIVTVVYTEQSGRITSVPDSKELQDKARSLAGKLAGKLGG</sequence>
<evidence type="ECO:0000313" key="3">
    <source>
        <dbReference type="EMBL" id="GGZ53298.1"/>
    </source>
</evidence>
<evidence type="ECO:0000256" key="2">
    <source>
        <dbReference type="SAM" id="Phobius"/>
    </source>
</evidence>
<feature type="compositionally biased region" description="Acidic residues" evidence="1">
    <location>
        <begin position="222"/>
        <end position="234"/>
    </location>
</feature>
<keyword evidence="2" id="KW-1133">Transmembrane helix</keyword>
<evidence type="ECO:0000313" key="4">
    <source>
        <dbReference type="Proteomes" id="UP000630936"/>
    </source>
</evidence>
<feature type="region of interest" description="Disordered" evidence="1">
    <location>
        <begin position="165"/>
        <end position="236"/>
    </location>
</feature>
<name>A0A918QIZ9_9ACTN</name>
<feature type="region of interest" description="Disordered" evidence="1">
    <location>
        <begin position="46"/>
        <end position="67"/>
    </location>
</feature>
<dbReference type="AlphaFoldDB" id="A0A918QIZ9"/>
<proteinExistence type="predicted"/>
<evidence type="ECO:0008006" key="5">
    <source>
        <dbReference type="Google" id="ProtNLM"/>
    </source>
</evidence>
<reference evidence="3" key="2">
    <citation type="submission" date="2020-09" db="EMBL/GenBank/DDBJ databases">
        <authorList>
            <person name="Sun Q."/>
            <person name="Ohkuma M."/>
        </authorList>
    </citation>
    <scope>NUCLEOTIDE SEQUENCE</scope>
    <source>
        <strain evidence="3">JCM 4988</strain>
    </source>
</reference>
<comment type="caution">
    <text evidence="3">The sequence shown here is derived from an EMBL/GenBank/DDBJ whole genome shotgun (WGS) entry which is preliminary data.</text>
</comment>
<protein>
    <recommendedName>
        <fullName evidence="5">DUF3558 domain-containing protein</fullName>
    </recommendedName>
</protein>
<feature type="transmembrane region" description="Helical" evidence="2">
    <location>
        <begin position="21"/>
        <end position="39"/>
    </location>
</feature>
<accession>A0A918QIZ9</accession>
<organism evidence="3 4">
    <name type="scientific">Streptomyces inusitatus</name>
    <dbReference type="NCBI Taxonomy" id="68221"/>
    <lineage>
        <taxon>Bacteria</taxon>
        <taxon>Bacillati</taxon>
        <taxon>Actinomycetota</taxon>
        <taxon>Actinomycetes</taxon>
        <taxon>Kitasatosporales</taxon>
        <taxon>Streptomycetaceae</taxon>
        <taxon>Streptomyces</taxon>
    </lineage>
</organism>
<reference evidence="3" key="1">
    <citation type="journal article" date="2014" name="Int. J. Syst. Evol. Microbiol.">
        <title>Complete genome sequence of Corynebacterium casei LMG S-19264T (=DSM 44701T), isolated from a smear-ripened cheese.</title>
        <authorList>
            <consortium name="US DOE Joint Genome Institute (JGI-PGF)"/>
            <person name="Walter F."/>
            <person name="Albersmeier A."/>
            <person name="Kalinowski J."/>
            <person name="Ruckert C."/>
        </authorList>
    </citation>
    <scope>NUCLEOTIDE SEQUENCE</scope>
    <source>
        <strain evidence="3">JCM 4988</strain>
    </source>
</reference>
<gene>
    <name evidence="3" type="ORF">GCM10010387_54350</name>
</gene>
<feature type="compositionally biased region" description="Low complexity" evidence="1">
    <location>
        <begin position="199"/>
        <end position="221"/>
    </location>
</feature>
<keyword evidence="2" id="KW-0472">Membrane</keyword>
<feature type="compositionally biased region" description="Low complexity" evidence="1">
    <location>
        <begin position="167"/>
        <end position="187"/>
    </location>
</feature>
<dbReference type="Proteomes" id="UP000630936">
    <property type="component" value="Unassembled WGS sequence"/>
</dbReference>
<dbReference type="EMBL" id="BMWG01000022">
    <property type="protein sequence ID" value="GGZ53298.1"/>
    <property type="molecule type" value="Genomic_DNA"/>
</dbReference>